<keyword evidence="1" id="KW-0479">Metal-binding</keyword>
<dbReference type="InterPro" id="IPR003801">
    <property type="entry name" value="GTP_cyclohydrolase_FolE2/MptA"/>
</dbReference>
<dbReference type="NCBIfam" id="TIGR00294">
    <property type="entry name" value="GTP cyclohydrolase MptA"/>
    <property type="match status" value="1"/>
</dbReference>
<dbReference type="HAMAP" id="MF_01527_A">
    <property type="entry name" value="GTP_cyclohydrol_A"/>
    <property type="match status" value="1"/>
</dbReference>
<dbReference type="EMBL" id="LAZR01008914">
    <property type="protein sequence ID" value="KKM75787.1"/>
    <property type="molecule type" value="Genomic_DNA"/>
</dbReference>
<name>A0A0F9N2R6_9ZZZZ</name>
<dbReference type="GO" id="GO:0046872">
    <property type="term" value="F:metal ion binding"/>
    <property type="evidence" value="ECO:0007669"/>
    <property type="project" value="UniProtKB-KW"/>
</dbReference>
<dbReference type="PANTHER" id="PTHR36445">
    <property type="entry name" value="GTP CYCLOHYDROLASE MPTA"/>
    <property type="match status" value="1"/>
</dbReference>
<gene>
    <name evidence="4" type="ORF">LCGC14_1386730</name>
</gene>
<evidence type="ECO:0000313" key="4">
    <source>
        <dbReference type="EMBL" id="KKM75787.1"/>
    </source>
</evidence>
<sequence length="312" mass="35679">MDLQDTDPLSNIPIDKVGIVELEKKVEIVQENKRYSFYPKISALIDLPAKQRGIHMSRTSETIEEVINEVILKPTPTIEIVGDRILKKLMKRHPYTSKAEVRLEGKIIIQVRENDERVIQKSYEISSFVRGTRDNLGIIKSNYFIGASAIGITVCPCAKELSMEYAEEVIKSRKDIKVSQDDLKKLLKILPFASHNQRSIGTIIVQIKDLSEPKIDVLDIIEVIEESMSGRIQSVLKRPEEAELVRIAHLNALFSEDVVREMAKNFILKDFPNLGEKFKIEFRIESFESIHPHNVYAELKTTIGELKKMVKP</sequence>
<dbReference type="GO" id="GO:0003934">
    <property type="term" value="F:GTP cyclohydrolase I activity"/>
    <property type="evidence" value="ECO:0007669"/>
    <property type="project" value="InterPro"/>
</dbReference>
<evidence type="ECO:0000256" key="3">
    <source>
        <dbReference type="ARBA" id="ARBA00023004"/>
    </source>
</evidence>
<evidence type="ECO:0000256" key="2">
    <source>
        <dbReference type="ARBA" id="ARBA00022801"/>
    </source>
</evidence>
<organism evidence="4">
    <name type="scientific">marine sediment metagenome</name>
    <dbReference type="NCBI Taxonomy" id="412755"/>
    <lineage>
        <taxon>unclassified sequences</taxon>
        <taxon>metagenomes</taxon>
        <taxon>ecological metagenomes</taxon>
    </lineage>
</organism>
<keyword evidence="2" id="KW-0378">Hydrolase</keyword>
<dbReference type="InterPro" id="IPR022840">
    <property type="entry name" value="GTP_cyclohydrolase_MptA"/>
</dbReference>
<comment type="caution">
    <text evidence="4">The sequence shown here is derived from an EMBL/GenBank/DDBJ whole genome shotgun (WGS) entry which is preliminary data.</text>
</comment>
<proteinExistence type="inferred from homology"/>
<keyword evidence="3" id="KW-0408">Iron</keyword>
<evidence type="ECO:0008006" key="5">
    <source>
        <dbReference type="Google" id="ProtNLM"/>
    </source>
</evidence>
<dbReference type="Pfam" id="PF02649">
    <property type="entry name" value="GCHY-1"/>
    <property type="match status" value="1"/>
</dbReference>
<accession>A0A0F9N2R6</accession>
<dbReference type="Gene3D" id="3.10.270.10">
    <property type="entry name" value="Urate Oxidase"/>
    <property type="match status" value="1"/>
</dbReference>
<evidence type="ECO:0000256" key="1">
    <source>
        <dbReference type="ARBA" id="ARBA00022723"/>
    </source>
</evidence>
<protein>
    <recommendedName>
        <fullName evidence="5">GTP cyclohydrolase IV</fullName>
    </recommendedName>
</protein>
<dbReference type="AlphaFoldDB" id="A0A0F9N2R6"/>
<dbReference type="PANTHER" id="PTHR36445:SF1">
    <property type="entry name" value="GTP CYCLOHYDROLASE MPTA"/>
    <property type="match status" value="1"/>
</dbReference>
<reference evidence="4" key="1">
    <citation type="journal article" date="2015" name="Nature">
        <title>Complex archaea that bridge the gap between prokaryotes and eukaryotes.</title>
        <authorList>
            <person name="Spang A."/>
            <person name="Saw J.H."/>
            <person name="Jorgensen S.L."/>
            <person name="Zaremba-Niedzwiedzka K."/>
            <person name="Martijn J."/>
            <person name="Lind A.E."/>
            <person name="van Eijk R."/>
            <person name="Schleper C."/>
            <person name="Guy L."/>
            <person name="Ettema T.J."/>
        </authorList>
    </citation>
    <scope>NUCLEOTIDE SEQUENCE</scope>
</reference>